<dbReference type="PANTHER" id="PTHR33121">
    <property type="entry name" value="CYCLIC DI-GMP PHOSPHODIESTERASE PDEF"/>
    <property type="match status" value="1"/>
</dbReference>
<organism evidence="4 5">
    <name type="scientific">Falsihalocynthiibacter arcticus</name>
    <dbReference type="NCBI Taxonomy" id="1579316"/>
    <lineage>
        <taxon>Bacteria</taxon>
        <taxon>Pseudomonadati</taxon>
        <taxon>Pseudomonadota</taxon>
        <taxon>Alphaproteobacteria</taxon>
        <taxon>Rhodobacterales</taxon>
        <taxon>Roseobacteraceae</taxon>
        <taxon>Falsihalocynthiibacter</taxon>
    </lineage>
</organism>
<evidence type="ECO:0000313" key="5">
    <source>
        <dbReference type="Proteomes" id="UP000070371"/>
    </source>
</evidence>
<feature type="transmembrane region" description="Helical" evidence="1">
    <location>
        <begin position="43"/>
        <end position="62"/>
    </location>
</feature>
<dbReference type="GO" id="GO:0071111">
    <property type="term" value="F:cyclic-guanylate-specific phosphodiesterase activity"/>
    <property type="evidence" value="ECO:0007669"/>
    <property type="project" value="InterPro"/>
</dbReference>
<dbReference type="RefSeq" id="WP_052275083.1">
    <property type="nucleotide sequence ID" value="NZ_CP014327.1"/>
</dbReference>
<dbReference type="KEGG" id="hat:RC74_04045"/>
<reference evidence="4 5" key="1">
    <citation type="submission" date="2016-02" db="EMBL/GenBank/DDBJ databases">
        <title>Complete genome sequence of Halocynthiibacter arcticus PAMC 20958t from arctic marine sediment.</title>
        <authorList>
            <person name="Lee Y.M."/>
            <person name="Baek K."/>
            <person name="Lee H.K."/>
            <person name="Shin S.C."/>
        </authorList>
    </citation>
    <scope>NUCLEOTIDE SEQUENCE [LARGE SCALE GENOMIC DNA]</scope>
    <source>
        <strain evidence="4">PAMC 20958</strain>
    </source>
</reference>
<accession>A0A126UWY7</accession>
<dbReference type="STRING" id="1579316.RC74_04045"/>
<dbReference type="PANTHER" id="PTHR33121:SF70">
    <property type="entry name" value="SIGNALING PROTEIN YKOW"/>
    <property type="match status" value="1"/>
</dbReference>
<dbReference type="SMART" id="SM00267">
    <property type="entry name" value="GGDEF"/>
    <property type="match status" value="1"/>
</dbReference>
<dbReference type="Gene3D" id="3.30.70.270">
    <property type="match status" value="1"/>
</dbReference>
<dbReference type="InterPro" id="IPR029787">
    <property type="entry name" value="Nucleotide_cyclase"/>
</dbReference>
<keyword evidence="1" id="KW-0472">Membrane</keyword>
<evidence type="ECO:0000313" key="4">
    <source>
        <dbReference type="EMBL" id="AML50550.1"/>
    </source>
</evidence>
<dbReference type="InterPro" id="IPR043128">
    <property type="entry name" value="Rev_trsase/Diguanyl_cyclase"/>
</dbReference>
<dbReference type="SUPFAM" id="SSF141868">
    <property type="entry name" value="EAL domain-like"/>
    <property type="match status" value="1"/>
</dbReference>
<dbReference type="NCBIfam" id="TIGR00254">
    <property type="entry name" value="GGDEF"/>
    <property type="match status" value="1"/>
</dbReference>
<sequence length="512" mass="55245">MLSRQMIYENVKSFRGAINGPHILAFLPAITLGAFWLGGESALLVVALLLPAALGLVGGATARIPPPEARDGLTGLHLRDAVEGALDTSLESQPKSGLSTACLQVELDDFRDFTDRFGRKAAEDILVRASERILGALRSNDVMARLDGGSFSIAVAPIRRADLENLIQMGSRIQSTIAEPFSLDATNVYLTASIGFCLSTRTSIRSGSAMLEAAECALFEARRHGPGGLRAFSPEMKKKAEDQSALIGEVGAALEAGQIQPWFQPQVSTDTGEISGFEALARWSHPTRGIVSPAEFLPAIQQAGLSERLSEIILFHALSALRSWDQTGIHIPSVGVNFSSEELRNPKLVEKIRWELDRFDMTADRLSVEILESVVAGSDDDTITRNISGLSKLGCGIDLDDFGTGHASIANIRRFAINRIKIDRSFVTKVDVDPEQNRMVSAILTMAERLEIETLAEGVESVGEHATLSQLGCGHVQGFGIGRPMPLSETVLWMEKHAGKLTQTPAIGRKQG</sequence>
<keyword evidence="5" id="KW-1185">Reference proteome</keyword>
<dbReference type="InterPro" id="IPR035919">
    <property type="entry name" value="EAL_sf"/>
</dbReference>
<name>A0A126UWY7_9RHOB</name>
<dbReference type="SUPFAM" id="SSF55073">
    <property type="entry name" value="Nucleotide cyclase"/>
    <property type="match status" value="1"/>
</dbReference>
<dbReference type="InterPro" id="IPR000160">
    <property type="entry name" value="GGDEF_dom"/>
</dbReference>
<dbReference type="Proteomes" id="UP000070371">
    <property type="component" value="Chromosome"/>
</dbReference>
<dbReference type="PROSITE" id="PS50883">
    <property type="entry name" value="EAL"/>
    <property type="match status" value="1"/>
</dbReference>
<dbReference type="EMBL" id="CP014327">
    <property type="protein sequence ID" value="AML50550.1"/>
    <property type="molecule type" value="Genomic_DNA"/>
</dbReference>
<dbReference type="CDD" id="cd01949">
    <property type="entry name" value="GGDEF"/>
    <property type="match status" value="1"/>
</dbReference>
<gene>
    <name evidence="4" type="ORF">RC74_04045</name>
</gene>
<dbReference type="InterPro" id="IPR001633">
    <property type="entry name" value="EAL_dom"/>
</dbReference>
<evidence type="ECO:0000256" key="1">
    <source>
        <dbReference type="SAM" id="Phobius"/>
    </source>
</evidence>
<dbReference type="InterPro" id="IPR050706">
    <property type="entry name" value="Cyclic-di-GMP_PDE-like"/>
</dbReference>
<feature type="domain" description="EAL" evidence="2">
    <location>
        <begin position="243"/>
        <end position="498"/>
    </location>
</feature>
<feature type="transmembrane region" description="Helical" evidence="1">
    <location>
        <begin position="20"/>
        <end position="37"/>
    </location>
</feature>
<evidence type="ECO:0000259" key="3">
    <source>
        <dbReference type="PROSITE" id="PS50887"/>
    </source>
</evidence>
<dbReference type="Gene3D" id="3.20.20.450">
    <property type="entry name" value="EAL domain"/>
    <property type="match status" value="1"/>
</dbReference>
<dbReference type="AlphaFoldDB" id="A0A126UWY7"/>
<dbReference type="SMART" id="SM00052">
    <property type="entry name" value="EAL"/>
    <property type="match status" value="1"/>
</dbReference>
<keyword evidence="1" id="KW-0812">Transmembrane</keyword>
<protein>
    <submittedName>
        <fullName evidence="4">Diguanylate cyclase</fullName>
    </submittedName>
</protein>
<dbReference type="Pfam" id="PF00563">
    <property type="entry name" value="EAL"/>
    <property type="match status" value="1"/>
</dbReference>
<evidence type="ECO:0000259" key="2">
    <source>
        <dbReference type="PROSITE" id="PS50883"/>
    </source>
</evidence>
<dbReference type="Pfam" id="PF00990">
    <property type="entry name" value="GGDEF"/>
    <property type="match status" value="1"/>
</dbReference>
<keyword evidence="1" id="KW-1133">Transmembrane helix</keyword>
<proteinExistence type="predicted"/>
<dbReference type="OrthoDB" id="9814202at2"/>
<feature type="domain" description="GGDEF" evidence="3">
    <location>
        <begin position="98"/>
        <end position="234"/>
    </location>
</feature>
<dbReference type="CDD" id="cd01948">
    <property type="entry name" value="EAL"/>
    <property type="match status" value="1"/>
</dbReference>
<dbReference type="PROSITE" id="PS50887">
    <property type="entry name" value="GGDEF"/>
    <property type="match status" value="1"/>
</dbReference>